<sequence>MYSSSVHFYTHVSCRINSAQDDSSEKFCHGRDVACVGHSHYHGHIQSQTKQGSQAQHRVVFLPVWCGRRRMSGPDQSGPQHALLSLDFSVQAEKLSVPDRSTHRTVSGRRNH</sequence>
<reference evidence="1" key="1">
    <citation type="submission" date="2021-05" db="EMBL/GenBank/DDBJ databases">
        <authorList>
            <person name="Alioto T."/>
            <person name="Alioto T."/>
            <person name="Gomez Garrido J."/>
        </authorList>
    </citation>
    <scope>NUCLEOTIDE SEQUENCE</scope>
</reference>
<name>A0A8D8QYH3_9HEMI</name>
<dbReference type="AlphaFoldDB" id="A0A8D8QYH3"/>
<protein>
    <submittedName>
        <fullName evidence="1">Uncharacterized protein</fullName>
    </submittedName>
</protein>
<proteinExistence type="predicted"/>
<organism evidence="1">
    <name type="scientific">Cacopsylla melanoneura</name>
    <dbReference type="NCBI Taxonomy" id="428564"/>
    <lineage>
        <taxon>Eukaryota</taxon>
        <taxon>Metazoa</taxon>
        <taxon>Ecdysozoa</taxon>
        <taxon>Arthropoda</taxon>
        <taxon>Hexapoda</taxon>
        <taxon>Insecta</taxon>
        <taxon>Pterygota</taxon>
        <taxon>Neoptera</taxon>
        <taxon>Paraneoptera</taxon>
        <taxon>Hemiptera</taxon>
        <taxon>Sternorrhyncha</taxon>
        <taxon>Psylloidea</taxon>
        <taxon>Psyllidae</taxon>
        <taxon>Psyllinae</taxon>
        <taxon>Cacopsylla</taxon>
    </lineage>
</organism>
<dbReference type="EMBL" id="HBUF01107455">
    <property type="protein sequence ID" value="CAG6639494.1"/>
    <property type="molecule type" value="Transcribed_RNA"/>
</dbReference>
<evidence type="ECO:0000313" key="1">
    <source>
        <dbReference type="EMBL" id="CAG6639494.1"/>
    </source>
</evidence>
<accession>A0A8D8QYH3</accession>